<dbReference type="AlphaFoldDB" id="A0A072P9J1"/>
<evidence type="ECO:0000313" key="7">
    <source>
        <dbReference type="EMBL" id="KEF55943.1"/>
    </source>
</evidence>
<keyword evidence="2" id="KW-0862">Zinc</keyword>
<evidence type="ECO:0000256" key="1">
    <source>
        <dbReference type="ARBA" id="ARBA00022723"/>
    </source>
</evidence>
<evidence type="ECO:0000256" key="5">
    <source>
        <dbReference type="ARBA" id="ARBA00023163"/>
    </source>
</evidence>
<protein>
    <recommendedName>
        <fullName evidence="9">Transcription factor domain-containing protein</fullName>
    </recommendedName>
</protein>
<evidence type="ECO:0000256" key="3">
    <source>
        <dbReference type="ARBA" id="ARBA00023015"/>
    </source>
</evidence>
<keyword evidence="4" id="KW-0238">DNA-binding</keyword>
<dbReference type="OrthoDB" id="2593732at2759"/>
<proteinExistence type="predicted"/>
<dbReference type="PANTHER" id="PTHR36206">
    <property type="entry name" value="ASPERCRYPTIN BIOSYNTHESIS CLUSTER-SPECIFIC TRANSCRIPTION REGULATOR ATNN-RELATED"/>
    <property type="match status" value="1"/>
</dbReference>
<dbReference type="PANTHER" id="PTHR36206:SF12">
    <property type="entry name" value="ASPERCRYPTIN BIOSYNTHESIS CLUSTER-SPECIFIC TRANSCRIPTION REGULATOR ATNN-RELATED"/>
    <property type="match status" value="1"/>
</dbReference>
<dbReference type="GO" id="GO:0003677">
    <property type="term" value="F:DNA binding"/>
    <property type="evidence" value="ECO:0007669"/>
    <property type="project" value="UniProtKB-KW"/>
</dbReference>
<gene>
    <name evidence="7" type="ORF">A1O9_07523</name>
</gene>
<dbReference type="VEuPathDB" id="FungiDB:A1O9_07523"/>
<reference evidence="7 8" key="1">
    <citation type="submission" date="2013-03" db="EMBL/GenBank/DDBJ databases">
        <title>The Genome Sequence of Exophiala aquamarina CBS 119918.</title>
        <authorList>
            <consortium name="The Broad Institute Genomics Platform"/>
            <person name="Cuomo C."/>
            <person name="de Hoog S."/>
            <person name="Gorbushina A."/>
            <person name="Walker B."/>
            <person name="Young S.K."/>
            <person name="Zeng Q."/>
            <person name="Gargeya S."/>
            <person name="Fitzgerald M."/>
            <person name="Haas B."/>
            <person name="Abouelleil A."/>
            <person name="Allen A.W."/>
            <person name="Alvarado L."/>
            <person name="Arachchi H.M."/>
            <person name="Berlin A.M."/>
            <person name="Chapman S.B."/>
            <person name="Gainer-Dewar J."/>
            <person name="Goldberg J."/>
            <person name="Griggs A."/>
            <person name="Gujja S."/>
            <person name="Hansen M."/>
            <person name="Howarth C."/>
            <person name="Imamovic A."/>
            <person name="Ireland A."/>
            <person name="Larimer J."/>
            <person name="McCowan C."/>
            <person name="Murphy C."/>
            <person name="Pearson M."/>
            <person name="Poon T.W."/>
            <person name="Priest M."/>
            <person name="Roberts A."/>
            <person name="Saif S."/>
            <person name="Shea T."/>
            <person name="Sisk P."/>
            <person name="Sykes S."/>
            <person name="Wortman J."/>
            <person name="Nusbaum C."/>
            <person name="Birren B."/>
        </authorList>
    </citation>
    <scope>NUCLEOTIDE SEQUENCE [LARGE SCALE GENOMIC DNA]</scope>
    <source>
        <strain evidence="7 8">CBS 119918</strain>
    </source>
</reference>
<keyword evidence="5" id="KW-0804">Transcription</keyword>
<evidence type="ECO:0000313" key="8">
    <source>
        <dbReference type="Proteomes" id="UP000027920"/>
    </source>
</evidence>
<comment type="caution">
    <text evidence="7">The sequence shown here is derived from an EMBL/GenBank/DDBJ whole genome shotgun (WGS) entry which is preliminary data.</text>
</comment>
<organism evidence="7 8">
    <name type="scientific">Exophiala aquamarina CBS 119918</name>
    <dbReference type="NCBI Taxonomy" id="1182545"/>
    <lineage>
        <taxon>Eukaryota</taxon>
        <taxon>Fungi</taxon>
        <taxon>Dikarya</taxon>
        <taxon>Ascomycota</taxon>
        <taxon>Pezizomycotina</taxon>
        <taxon>Eurotiomycetes</taxon>
        <taxon>Chaetothyriomycetidae</taxon>
        <taxon>Chaetothyriales</taxon>
        <taxon>Herpotrichiellaceae</taxon>
        <taxon>Exophiala</taxon>
    </lineage>
</organism>
<sequence>MERHGFWLYMQLSHSTLEAFGDADVELFCNILPQASMHVPAIRSAVLCFASYIGSLIDPINTRYCQLAAEWHYRKVLLSAGSAKPPPSSNSSWVEIFLVSMLLRCLETYRNDYKRAVTHLQGAIGIIQDHKSSNAMQPLDFCVQHIINRVKAKMNSRSKFISHSPMSPFAQFNSIVDGICSEFDAAGGTRSRGVERLELIQKSVKQLDSFFPNLEIDAISLSRSTSYVYLHIQYQICRLVLVNLEDLRILSESASYRALQDILDLCAKLNELALEGAKTLSSEGRQIRLGFGTEFISNILFVATICGSPQIRQSAISLLRSCFRQEWLWDSMQAAQLAEWLIHQDDDDVHPRACSSRSLPVIASAEFYQEKRQSESSFRRPSSVQIELLWPRSTAKHWLLLDQPHQGTQNQAQASHSSELVLCCSLQGPFWPSTAIAVGKSYVELLKTPGAESPDWYREISKAATRCPVYSALGL</sequence>
<evidence type="ECO:0000256" key="2">
    <source>
        <dbReference type="ARBA" id="ARBA00022833"/>
    </source>
</evidence>
<evidence type="ECO:0000256" key="4">
    <source>
        <dbReference type="ARBA" id="ARBA00023125"/>
    </source>
</evidence>
<keyword evidence="6" id="KW-0539">Nucleus</keyword>
<evidence type="ECO:0008006" key="9">
    <source>
        <dbReference type="Google" id="ProtNLM"/>
    </source>
</evidence>
<dbReference type="STRING" id="1182545.A0A072P9J1"/>
<keyword evidence="8" id="KW-1185">Reference proteome</keyword>
<accession>A0A072P9J1</accession>
<evidence type="ECO:0000256" key="6">
    <source>
        <dbReference type="ARBA" id="ARBA00023242"/>
    </source>
</evidence>
<dbReference type="InterPro" id="IPR052360">
    <property type="entry name" value="Transcr_Regulatory_Proteins"/>
</dbReference>
<dbReference type="HOGENOM" id="CLU_574952_0_0_1"/>
<dbReference type="GO" id="GO:0046872">
    <property type="term" value="F:metal ion binding"/>
    <property type="evidence" value="ECO:0007669"/>
    <property type="project" value="UniProtKB-KW"/>
</dbReference>
<keyword evidence="1" id="KW-0479">Metal-binding</keyword>
<dbReference type="Proteomes" id="UP000027920">
    <property type="component" value="Unassembled WGS sequence"/>
</dbReference>
<dbReference type="EMBL" id="AMGV01000006">
    <property type="protein sequence ID" value="KEF55943.1"/>
    <property type="molecule type" value="Genomic_DNA"/>
</dbReference>
<keyword evidence="3" id="KW-0805">Transcription regulation</keyword>
<dbReference type="GeneID" id="25282437"/>
<dbReference type="RefSeq" id="XP_013258533.1">
    <property type="nucleotide sequence ID" value="XM_013403079.1"/>
</dbReference>
<name>A0A072P9J1_9EURO</name>